<evidence type="ECO:0000313" key="2">
    <source>
        <dbReference type="EMBL" id="OUZ18621.1"/>
    </source>
</evidence>
<sequence length="140" mass="16008">MRKVIKLFIFGVLIGTFVGLWLSIAFSGIATKGAFYGSMATKDFTWETMLISSLLWGLLGGWMGMLNVVFDWFDSLTTATIAHAIAIYIPLVLVAFHEKWLTLHTVVSFTVEFIVIYFFIWFVLYHMIKKQIQAINQKLS</sequence>
<dbReference type="Proteomes" id="UP000196503">
    <property type="component" value="Unassembled WGS sequence"/>
</dbReference>
<dbReference type="RefSeq" id="WP_087662742.1">
    <property type="nucleotide sequence ID" value="NZ_JAXOGX010000002.1"/>
</dbReference>
<keyword evidence="1" id="KW-1133">Transmembrane helix</keyword>
<evidence type="ECO:0000313" key="3">
    <source>
        <dbReference type="Proteomes" id="UP000196503"/>
    </source>
</evidence>
<dbReference type="InterPro" id="IPR021560">
    <property type="entry name" value="DUF3021"/>
</dbReference>
<gene>
    <name evidence="2" type="ORF">A5869_000262</name>
</gene>
<feature type="transmembrane region" description="Helical" evidence="1">
    <location>
        <begin position="102"/>
        <end position="124"/>
    </location>
</feature>
<feature type="transmembrane region" description="Helical" evidence="1">
    <location>
        <begin position="7"/>
        <end position="29"/>
    </location>
</feature>
<proteinExistence type="predicted"/>
<keyword evidence="1" id="KW-0812">Transmembrane</keyword>
<feature type="transmembrane region" description="Helical" evidence="1">
    <location>
        <begin position="76"/>
        <end position="96"/>
    </location>
</feature>
<organism evidence="2 3">
    <name type="scientific">Enterococcus cecorum</name>
    <dbReference type="NCBI Taxonomy" id="44008"/>
    <lineage>
        <taxon>Bacteria</taxon>
        <taxon>Bacillati</taxon>
        <taxon>Bacillota</taxon>
        <taxon>Bacilli</taxon>
        <taxon>Lactobacillales</taxon>
        <taxon>Enterococcaceae</taxon>
        <taxon>Enterococcus</taxon>
    </lineage>
</organism>
<keyword evidence="1" id="KW-0472">Membrane</keyword>
<dbReference type="EMBL" id="NIBL01000001">
    <property type="protein sequence ID" value="OUZ18621.1"/>
    <property type="molecule type" value="Genomic_DNA"/>
</dbReference>
<feature type="transmembrane region" description="Helical" evidence="1">
    <location>
        <begin position="49"/>
        <end position="69"/>
    </location>
</feature>
<protein>
    <recommendedName>
        <fullName evidence="4">DUF3021 domain-containing protein</fullName>
    </recommendedName>
</protein>
<accession>A0A200I2M5</accession>
<reference evidence="2 3" key="1">
    <citation type="submission" date="2017-05" db="EMBL/GenBank/DDBJ databases">
        <title>The Genome Sequence of Enterococcus faecium 2D5_DIV0622.</title>
        <authorList>
            <consortium name="The Broad Institute Genomics Platform"/>
            <consortium name="The Broad Institute Genomic Center for Infectious Diseases"/>
            <person name="Earl A."/>
            <person name="Manson A."/>
            <person name="Schwartman J."/>
            <person name="Gilmore M."/>
            <person name="Abouelleil A."/>
            <person name="Cao P."/>
            <person name="Chapman S."/>
            <person name="Cusick C."/>
            <person name="Shea T."/>
            <person name="Young S."/>
            <person name="Neafsey D."/>
            <person name="Nusbaum C."/>
            <person name="Birren B."/>
        </authorList>
    </citation>
    <scope>NUCLEOTIDE SEQUENCE [LARGE SCALE GENOMIC DNA]</scope>
    <source>
        <strain evidence="2 3">2D5_DIV0622</strain>
    </source>
</reference>
<evidence type="ECO:0008006" key="4">
    <source>
        <dbReference type="Google" id="ProtNLM"/>
    </source>
</evidence>
<evidence type="ECO:0000256" key="1">
    <source>
        <dbReference type="SAM" id="Phobius"/>
    </source>
</evidence>
<dbReference type="Pfam" id="PF11457">
    <property type="entry name" value="DUF3021"/>
    <property type="match status" value="1"/>
</dbReference>
<comment type="caution">
    <text evidence="2">The sequence shown here is derived from an EMBL/GenBank/DDBJ whole genome shotgun (WGS) entry which is preliminary data.</text>
</comment>
<dbReference type="AlphaFoldDB" id="A0A200I2M5"/>
<name>A0A200I2M5_9ENTE</name>